<evidence type="ECO:0000313" key="1">
    <source>
        <dbReference type="EMBL" id="KIX12836.1"/>
    </source>
</evidence>
<keyword evidence="2" id="KW-1185">Reference proteome</keyword>
<name>A0A0D2JAT0_9BACT</name>
<gene>
    <name evidence="1" type="ORF">X474_17185</name>
</gene>
<dbReference type="EMBL" id="AZAC01000023">
    <property type="protein sequence ID" value="KIX12836.1"/>
    <property type="molecule type" value="Genomic_DNA"/>
</dbReference>
<organism evidence="1 2">
    <name type="scientific">Dethiosulfatarculus sandiegensis</name>
    <dbReference type="NCBI Taxonomy" id="1429043"/>
    <lineage>
        <taxon>Bacteria</taxon>
        <taxon>Pseudomonadati</taxon>
        <taxon>Thermodesulfobacteriota</taxon>
        <taxon>Desulfarculia</taxon>
        <taxon>Desulfarculales</taxon>
        <taxon>Desulfarculaceae</taxon>
        <taxon>Dethiosulfatarculus</taxon>
    </lineage>
</organism>
<reference evidence="1 2" key="1">
    <citation type="submission" date="2013-11" db="EMBL/GenBank/DDBJ databases">
        <title>Metagenomic analysis of a methanogenic consortium involved in long chain n-alkane degradation.</title>
        <authorList>
            <person name="Davidova I.A."/>
            <person name="Callaghan A.V."/>
            <person name="Wawrik B."/>
            <person name="Pruitt S."/>
            <person name="Marks C."/>
            <person name="Duncan K.E."/>
            <person name="Suflita J.M."/>
        </authorList>
    </citation>
    <scope>NUCLEOTIDE SEQUENCE [LARGE SCALE GENOMIC DNA]</scope>
    <source>
        <strain evidence="1 2">SPR</strain>
    </source>
</reference>
<sequence length="58" mass="6837">MILNKIYYKIYNYVFLRLIFRTKTSFSAGPVYFSLRGGLPATNTANRLRGLRYQLENL</sequence>
<dbReference type="AlphaFoldDB" id="A0A0D2JAT0"/>
<proteinExistence type="predicted"/>
<dbReference type="InParanoid" id="A0A0D2JAT0"/>
<comment type="caution">
    <text evidence="1">The sequence shown here is derived from an EMBL/GenBank/DDBJ whole genome shotgun (WGS) entry which is preliminary data.</text>
</comment>
<accession>A0A0D2JAT0</accession>
<evidence type="ECO:0000313" key="2">
    <source>
        <dbReference type="Proteomes" id="UP000032233"/>
    </source>
</evidence>
<protein>
    <submittedName>
        <fullName evidence="1">Uncharacterized protein</fullName>
    </submittedName>
</protein>
<dbReference type="Proteomes" id="UP000032233">
    <property type="component" value="Unassembled WGS sequence"/>
</dbReference>